<evidence type="ECO:0000256" key="2">
    <source>
        <dbReference type="ARBA" id="ARBA00023125"/>
    </source>
</evidence>
<keyword evidence="6" id="KW-1185">Reference proteome</keyword>
<dbReference type="InterPro" id="IPR000792">
    <property type="entry name" value="Tscrpt_reg_LuxR_C"/>
</dbReference>
<dbReference type="InterPro" id="IPR016032">
    <property type="entry name" value="Sig_transdc_resp-reg_C-effctor"/>
</dbReference>
<comment type="caution">
    <text evidence="5">The sequence shown here is derived from an EMBL/GenBank/DDBJ whole genome shotgun (WGS) entry which is preliminary data.</text>
</comment>
<gene>
    <name evidence="5" type="ORF">Vau01_125880</name>
</gene>
<dbReference type="CDD" id="cd06170">
    <property type="entry name" value="LuxR_C_like"/>
    <property type="match status" value="1"/>
</dbReference>
<name>A0A8J3ZJ74_9ACTN</name>
<evidence type="ECO:0000256" key="3">
    <source>
        <dbReference type="ARBA" id="ARBA00023163"/>
    </source>
</evidence>
<dbReference type="SUPFAM" id="SSF46894">
    <property type="entry name" value="C-terminal effector domain of the bipartite response regulators"/>
    <property type="match status" value="1"/>
</dbReference>
<dbReference type="EMBL" id="BOPG01000173">
    <property type="protein sequence ID" value="GIJ65072.1"/>
    <property type="molecule type" value="Genomic_DNA"/>
</dbReference>
<evidence type="ECO:0000313" key="6">
    <source>
        <dbReference type="Proteomes" id="UP000612585"/>
    </source>
</evidence>
<accession>A0A8J3ZJ74</accession>
<evidence type="ECO:0000256" key="1">
    <source>
        <dbReference type="ARBA" id="ARBA00023015"/>
    </source>
</evidence>
<feature type="domain" description="HTH luxR-type" evidence="4">
    <location>
        <begin position="266"/>
        <end position="331"/>
    </location>
</feature>
<dbReference type="GO" id="GO:0006355">
    <property type="term" value="P:regulation of DNA-templated transcription"/>
    <property type="evidence" value="ECO:0007669"/>
    <property type="project" value="InterPro"/>
</dbReference>
<evidence type="ECO:0000259" key="4">
    <source>
        <dbReference type="PROSITE" id="PS50043"/>
    </source>
</evidence>
<dbReference type="GO" id="GO:0003677">
    <property type="term" value="F:DNA binding"/>
    <property type="evidence" value="ECO:0007669"/>
    <property type="project" value="UniProtKB-KW"/>
</dbReference>
<keyword evidence="1" id="KW-0805">Transcription regulation</keyword>
<keyword evidence="2" id="KW-0238">DNA-binding</keyword>
<dbReference type="PRINTS" id="PR00038">
    <property type="entry name" value="HTHLUXR"/>
</dbReference>
<dbReference type="PROSITE" id="PS00622">
    <property type="entry name" value="HTH_LUXR_1"/>
    <property type="match status" value="1"/>
</dbReference>
<dbReference type="Gene3D" id="3.30.450.40">
    <property type="match status" value="1"/>
</dbReference>
<evidence type="ECO:0000313" key="5">
    <source>
        <dbReference type="EMBL" id="GIJ65072.1"/>
    </source>
</evidence>
<dbReference type="PANTHER" id="PTHR44688">
    <property type="entry name" value="DNA-BINDING TRANSCRIPTIONAL ACTIVATOR DEVR_DOSR"/>
    <property type="match status" value="1"/>
</dbReference>
<dbReference type="SUPFAM" id="SSF55781">
    <property type="entry name" value="GAF domain-like"/>
    <property type="match status" value="1"/>
</dbReference>
<sequence>MAEFPPGGLEVAVEVGEIASGRGDVRQRADAMLDSLRRLVPFQAAVINVLDPRHRVNVPVVSRGYDDATCGFITSRANTDEIELLGLTRSRSAMRLSDLAVPREQIRGWAEYLQPAGFREGLGVGLFTSDGRHLGLLGMNTDTAAHPTEASRDLIGMLAPLIANAIDPIRSIMKVAEIVGDAEAGIMLTGGGDPQPLPGLPAHPLLDPGSDVIDVAAERVANDYAYGSFLFPYTADDTPHVHVRITVLTGPHDPPHPPTAVVLVSPQGDLHGLTPRELEILGLLVEGWPNSRIADDIFVTRRTVNAHVEHILTKLHAATRTLAAARAIRFGLYVPRPHRSSCA</sequence>
<dbReference type="InterPro" id="IPR029016">
    <property type="entry name" value="GAF-like_dom_sf"/>
</dbReference>
<dbReference type="InterPro" id="IPR036388">
    <property type="entry name" value="WH-like_DNA-bd_sf"/>
</dbReference>
<keyword evidence="3" id="KW-0804">Transcription</keyword>
<dbReference type="PROSITE" id="PS50043">
    <property type="entry name" value="HTH_LUXR_2"/>
    <property type="match status" value="1"/>
</dbReference>
<dbReference type="PANTHER" id="PTHR44688:SF16">
    <property type="entry name" value="DNA-BINDING TRANSCRIPTIONAL ACTIVATOR DEVR_DOSR"/>
    <property type="match status" value="1"/>
</dbReference>
<organism evidence="5 6">
    <name type="scientific">Virgisporangium aurantiacum</name>
    <dbReference type="NCBI Taxonomy" id="175570"/>
    <lineage>
        <taxon>Bacteria</taxon>
        <taxon>Bacillati</taxon>
        <taxon>Actinomycetota</taxon>
        <taxon>Actinomycetes</taxon>
        <taxon>Micromonosporales</taxon>
        <taxon>Micromonosporaceae</taxon>
        <taxon>Virgisporangium</taxon>
    </lineage>
</organism>
<protein>
    <recommendedName>
        <fullName evidence="4">HTH luxR-type domain-containing protein</fullName>
    </recommendedName>
</protein>
<dbReference type="AlphaFoldDB" id="A0A8J3ZJ74"/>
<proteinExistence type="predicted"/>
<dbReference type="Gene3D" id="1.10.10.10">
    <property type="entry name" value="Winged helix-like DNA-binding domain superfamily/Winged helix DNA-binding domain"/>
    <property type="match status" value="1"/>
</dbReference>
<dbReference type="Proteomes" id="UP000612585">
    <property type="component" value="Unassembled WGS sequence"/>
</dbReference>
<dbReference type="Pfam" id="PF00196">
    <property type="entry name" value="GerE"/>
    <property type="match status" value="1"/>
</dbReference>
<dbReference type="SMART" id="SM00421">
    <property type="entry name" value="HTH_LUXR"/>
    <property type="match status" value="1"/>
</dbReference>
<dbReference type="RefSeq" id="WP_204015417.1">
    <property type="nucleotide sequence ID" value="NZ_BOPG01000173.1"/>
</dbReference>
<reference evidence="5" key="1">
    <citation type="submission" date="2021-01" db="EMBL/GenBank/DDBJ databases">
        <title>Whole genome shotgun sequence of Virgisporangium aurantiacum NBRC 16421.</title>
        <authorList>
            <person name="Komaki H."/>
            <person name="Tamura T."/>
        </authorList>
    </citation>
    <scope>NUCLEOTIDE SEQUENCE</scope>
    <source>
        <strain evidence="5">NBRC 16421</strain>
    </source>
</reference>